<sequence>MSDKSSLDANKGSVGKEFTPKGKLRHQFALEDRLTLLFGGGPFDKDGVVGKQFKTDGPIGGTAQSAAEQMQGDKKPVFDKDGAVGKQFKADGAIGSIGEKVGGPFASDGAIGKNFNPDGAVGGTVQENMGSGKK</sequence>
<comment type="caution">
    <text evidence="2">The sequence shown here is derived from an EMBL/GenBank/DDBJ whole genome shotgun (WGS) entry which is preliminary data.</text>
</comment>
<evidence type="ECO:0000313" key="3">
    <source>
        <dbReference type="Proteomes" id="UP001172681"/>
    </source>
</evidence>
<proteinExistence type="predicted"/>
<dbReference type="AlphaFoldDB" id="A0AA38XJV1"/>
<feature type="region of interest" description="Disordered" evidence="1">
    <location>
        <begin position="49"/>
        <end position="81"/>
    </location>
</feature>
<dbReference type="Proteomes" id="UP001172681">
    <property type="component" value="Unassembled WGS sequence"/>
</dbReference>
<keyword evidence="3" id="KW-1185">Reference proteome</keyword>
<feature type="compositionally biased region" description="Basic and acidic residues" evidence="1">
    <location>
        <begin position="71"/>
        <end position="81"/>
    </location>
</feature>
<dbReference type="EMBL" id="JAPDRN010000185">
    <property type="protein sequence ID" value="KAJ9614760.1"/>
    <property type="molecule type" value="Genomic_DNA"/>
</dbReference>
<evidence type="ECO:0000256" key="1">
    <source>
        <dbReference type="SAM" id="MobiDB-lite"/>
    </source>
</evidence>
<name>A0AA38XJV1_9EURO</name>
<feature type="region of interest" description="Disordered" evidence="1">
    <location>
        <begin position="1"/>
        <end position="22"/>
    </location>
</feature>
<gene>
    <name evidence="2" type="ORF">H2204_014458</name>
</gene>
<evidence type="ECO:0000313" key="2">
    <source>
        <dbReference type="EMBL" id="KAJ9614760.1"/>
    </source>
</evidence>
<accession>A0AA38XJV1</accession>
<organism evidence="2 3">
    <name type="scientific">Knufia peltigerae</name>
    <dbReference type="NCBI Taxonomy" id="1002370"/>
    <lineage>
        <taxon>Eukaryota</taxon>
        <taxon>Fungi</taxon>
        <taxon>Dikarya</taxon>
        <taxon>Ascomycota</taxon>
        <taxon>Pezizomycotina</taxon>
        <taxon>Eurotiomycetes</taxon>
        <taxon>Chaetothyriomycetidae</taxon>
        <taxon>Chaetothyriales</taxon>
        <taxon>Trichomeriaceae</taxon>
        <taxon>Knufia</taxon>
    </lineage>
</organism>
<reference evidence="2" key="1">
    <citation type="submission" date="2022-10" db="EMBL/GenBank/DDBJ databases">
        <title>Culturing micro-colonial fungi from biological soil crusts in the Mojave desert and describing Neophaeococcomyces mojavensis, and introducing the new genera and species Taxawa tesnikishii.</title>
        <authorList>
            <person name="Kurbessoian T."/>
            <person name="Stajich J.E."/>
        </authorList>
    </citation>
    <scope>NUCLEOTIDE SEQUENCE</scope>
    <source>
        <strain evidence="2">TK_35</strain>
    </source>
</reference>
<protein>
    <submittedName>
        <fullName evidence="2">Uncharacterized protein</fullName>
    </submittedName>
</protein>